<reference evidence="3" key="1">
    <citation type="submission" date="2025-08" db="UniProtKB">
        <authorList>
            <consortium name="RefSeq"/>
        </authorList>
    </citation>
    <scope>IDENTIFICATION</scope>
    <source>
        <tissue evidence="3">Entire body</tissue>
    </source>
</reference>
<evidence type="ECO:0000313" key="3">
    <source>
        <dbReference type="RefSeq" id="XP_018336484.1"/>
    </source>
</evidence>
<dbReference type="GeneID" id="108744980"/>
<feature type="signal peptide" evidence="1">
    <location>
        <begin position="1"/>
        <end position="19"/>
    </location>
</feature>
<protein>
    <submittedName>
        <fullName evidence="3">Uncharacterized protein LOC108744980</fullName>
    </submittedName>
</protein>
<dbReference type="InterPro" id="IPR012674">
    <property type="entry name" value="Calycin"/>
</dbReference>
<evidence type="ECO:0000313" key="2">
    <source>
        <dbReference type="Proteomes" id="UP000192223"/>
    </source>
</evidence>
<feature type="chain" id="PRO_5010703433" evidence="1">
    <location>
        <begin position="20"/>
        <end position="195"/>
    </location>
</feature>
<dbReference type="KEGG" id="apln:108744980"/>
<dbReference type="AlphaFoldDB" id="A0A1W4XKH4"/>
<accession>A0A1W4XKH4</accession>
<keyword evidence="2" id="KW-1185">Reference proteome</keyword>
<dbReference type="Gene3D" id="2.40.128.20">
    <property type="match status" value="1"/>
</dbReference>
<dbReference type="RefSeq" id="XP_018336484.1">
    <property type="nucleotide sequence ID" value="XM_018480982.2"/>
</dbReference>
<sequence>MFNQLSAIVFVALISLSCSQYTSRGQCNGRDRSYVSAVQFFNLERFARNGAPWYPVISYSNDNGDCQTVSFTVTGSRTMDVVYTNKNLATGISSTKEAKVTWQPVSYLSAVLRLDSSDLADSLVFKVIGMVYDEFTIIYRCVDLDKQNRQEFLYVMGRNSSLTSAQQASVNQILEARNLNGTQVNIIQDSTICSS</sequence>
<proteinExistence type="predicted"/>
<dbReference type="SUPFAM" id="SSF50814">
    <property type="entry name" value="Lipocalins"/>
    <property type="match status" value="1"/>
</dbReference>
<dbReference type="InParanoid" id="A0A1W4XKH4"/>
<organism evidence="2 3">
    <name type="scientific">Agrilus planipennis</name>
    <name type="common">Emerald ash borer</name>
    <name type="synonym">Agrilus marcopoli</name>
    <dbReference type="NCBI Taxonomy" id="224129"/>
    <lineage>
        <taxon>Eukaryota</taxon>
        <taxon>Metazoa</taxon>
        <taxon>Ecdysozoa</taxon>
        <taxon>Arthropoda</taxon>
        <taxon>Hexapoda</taxon>
        <taxon>Insecta</taxon>
        <taxon>Pterygota</taxon>
        <taxon>Neoptera</taxon>
        <taxon>Endopterygota</taxon>
        <taxon>Coleoptera</taxon>
        <taxon>Polyphaga</taxon>
        <taxon>Elateriformia</taxon>
        <taxon>Buprestoidea</taxon>
        <taxon>Buprestidae</taxon>
        <taxon>Agrilinae</taxon>
        <taxon>Agrilus</taxon>
    </lineage>
</organism>
<dbReference type="Proteomes" id="UP000192223">
    <property type="component" value="Unplaced"/>
</dbReference>
<name>A0A1W4XKH4_AGRPL</name>
<evidence type="ECO:0000256" key="1">
    <source>
        <dbReference type="SAM" id="SignalP"/>
    </source>
</evidence>
<keyword evidence="1" id="KW-0732">Signal</keyword>
<gene>
    <name evidence="3" type="primary">LOC108744980</name>
</gene>